<keyword evidence="3" id="KW-1185">Reference proteome</keyword>
<dbReference type="Proteomes" id="UP001434883">
    <property type="component" value="Unassembled WGS sequence"/>
</dbReference>
<dbReference type="Gene3D" id="2.30.30.140">
    <property type="match status" value="1"/>
</dbReference>
<gene>
    <name evidence="2" type="ORF">XENOCAPTIV_003677</name>
</gene>
<evidence type="ECO:0000256" key="1">
    <source>
        <dbReference type="SAM" id="MobiDB-lite"/>
    </source>
</evidence>
<feature type="compositionally biased region" description="Basic and acidic residues" evidence="1">
    <location>
        <begin position="13"/>
        <end position="30"/>
    </location>
</feature>
<feature type="non-terminal residue" evidence="2">
    <location>
        <position position="1"/>
    </location>
</feature>
<protein>
    <submittedName>
        <fullName evidence="2">Uncharacterized protein</fullName>
    </submittedName>
</protein>
<feature type="region of interest" description="Disordered" evidence="1">
    <location>
        <begin position="1"/>
        <end position="30"/>
    </location>
</feature>
<comment type="caution">
    <text evidence="2">The sequence shown here is derived from an EMBL/GenBank/DDBJ whole genome shotgun (WGS) entry which is preliminary data.</text>
</comment>
<evidence type="ECO:0000313" key="2">
    <source>
        <dbReference type="EMBL" id="MEQ2214116.1"/>
    </source>
</evidence>
<name>A0ABV0S2H7_9TELE</name>
<sequence length="107" mass="12126">PSRGFLEMDEEKELEKTRRSSRPVELRRRCASESSISSCSSLQGSARQWLPRSKMVPLGVDKTIDKIKMMEGRTSSVRKAVQIAFSRAMNHLNLVQDEQVSDLSDVD</sequence>
<organism evidence="2 3">
    <name type="scientific">Xenoophorus captivus</name>
    <dbReference type="NCBI Taxonomy" id="1517983"/>
    <lineage>
        <taxon>Eukaryota</taxon>
        <taxon>Metazoa</taxon>
        <taxon>Chordata</taxon>
        <taxon>Craniata</taxon>
        <taxon>Vertebrata</taxon>
        <taxon>Euteleostomi</taxon>
        <taxon>Actinopterygii</taxon>
        <taxon>Neopterygii</taxon>
        <taxon>Teleostei</taxon>
        <taxon>Neoteleostei</taxon>
        <taxon>Acanthomorphata</taxon>
        <taxon>Ovalentaria</taxon>
        <taxon>Atherinomorphae</taxon>
        <taxon>Cyprinodontiformes</taxon>
        <taxon>Goodeidae</taxon>
        <taxon>Xenoophorus</taxon>
    </lineage>
</organism>
<dbReference type="EMBL" id="JAHRIN010067233">
    <property type="protein sequence ID" value="MEQ2214116.1"/>
    <property type="molecule type" value="Genomic_DNA"/>
</dbReference>
<proteinExistence type="predicted"/>
<reference evidence="2 3" key="1">
    <citation type="submission" date="2021-06" db="EMBL/GenBank/DDBJ databases">
        <authorList>
            <person name="Palmer J.M."/>
        </authorList>
    </citation>
    <scope>NUCLEOTIDE SEQUENCE [LARGE SCALE GENOMIC DNA]</scope>
    <source>
        <strain evidence="2 3">XC_2019</strain>
        <tissue evidence="2">Muscle</tissue>
    </source>
</reference>
<accession>A0ABV0S2H7</accession>
<evidence type="ECO:0000313" key="3">
    <source>
        <dbReference type="Proteomes" id="UP001434883"/>
    </source>
</evidence>